<dbReference type="InterPro" id="IPR036230">
    <property type="entry name" value="LeuA_allosteric_dom_sf"/>
</dbReference>
<keyword evidence="4" id="KW-0808">Transferase</keyword>
<dbReference type="SUPFAM" id="SSF110921">
    <property type="entry name" value="2-isopropylmalate synthase LeuA, allosteric (dimerisation) domain"/>
    <property type="match status" value="1"/>
</dbReference>
<feature type="domain" description="Pyruvate carboxyltransferase" evidence="7">
    <location>
        <begin position="1"/>
        <end position="233"/>
    </location>
</feature>
<evidence type="ECO:0000256" key="6">
    <source>
        <dbReference type="ARBA" id="ARBA00029440"/>
    </source>
</evidence>
<dbReference type="AlphaFoldDB" id="A0A381PBG5"/>
<dbReference type="InterPro" id="IPR013785">
    <property type="entry name" value="Aldolase_TIM"/>
</dbReference>
<keyword evidence="2" id="KW-0028">Amino-acid biosynthesis</keyword>
<proteinExistence type="inferred from homology"/>
<protein>
    <recommendedName>
        <fullName evidence="7">Pyruvate carboxyltransferase domain-containing protein</fullName>
    </recommendedName>
</protein>
<dbReference type="Gene3D" id="3.30.160.270">
    <property type="match status" value="1"/>
</dbReference>
<dbReference type="SMART" id="SM00917">
    <property type="entry name" value="LeuA_dimer"/>
    <property type="match status" value="1"/>
</dbReference>
<keyword evidence="5" id="KW-0100">Branched-chain amino acid biosynthesis</keyword>
<dbReference type="Gene3D" id="1.10.238.260">
    <property type="match status" value="1"/>
</dbReference>
<dbReference type="InterPro" id="IPR054691">
    <property type="entry name" value="LeuA/HCS_post-cat"/>
</dbReference>
<evidence type="ECO:0000256" key="1">
    <source>
        <dbReference type="ARBA" id="ARBA00006154"/>
    </source>
</evidence>
<evidence type="ECO:0000259" key="7">
    <source>
        <dbReference type="PROSITE" id="PS50991"/>
    </source>
</evidence>
<sequence length="490" mass="53625">VHWIEGGWPGSNPKDEEFFQRATTELELQNSNLVAFGSTRRPKGRVDQDQTLSSLLSAGTSTVCIVGKSWDYHVTEALRQPLDEGIAMVGDSVQFLKSEGLRVFFDAEHFFDGYKRNPEFSLRVLEAAAVQGADCLVLCDTNGGALPHEVEGIVTDVVRHFDGIQIGMHTQNDTGCAVANAVAGVVAGATHVQGTINGYGERTGNCDNTVLVPNLTLKMGIETLPPGFIERLTSVSHHVAELMNMPPQHQQPYVGTSAFAHKAGLHTSAIARRPDTYEHVDPAAVGNQTRFLLGDLSGRASVELKAEQLGIELENQQMVQVVDEMKRLEHEGYHFEVADASLELMMRRAAGEQFDYFEVESFRVLVERGQDSEFDTEATLRITVDGNRIITVGEGDGPVNALDNAFRNAVSDIYPELADVHLTDYKVRVLDTNRGTGAVTRVLVDSSDAQSTWTTIGVSENIIEASWLALRDALIYALHRYRANASGSLN</sequence>
<evidence type="ECO:0000256" key="4">
    <source>
        <dbReference type="ARBA" id="ARBA00022679"/>
    </source>
</evidence>
<dbReference type="PROSITE" id="PS50991">
    <property type="entry name" value="PYR_CT"/>
    <property type="match status" value="1"/>
</dbReference>
<dbReference type="NCBIfam" id="TIGR00977">
    <property type="entry name" value="citramal_synth"/>
    <property type="match status" value="1"/>
</dbReference>
<dbReference type="Pfam" id="PF22617">
    <property type="entry name" value="HCS_D2"/>
    <property type="match status" value="1"/>
</dbReference>
<dbReference type="InterPro" id="IPR000891">
    <property type="entry name" value="PYR_CT"/>
</dbReference>
<dbReference type="GO" id="GO:0009097">
    <property type="term" value="P:isoleucine biosynthetic process"/>
    <property type="evidence" value="ECO:0007669"/>
    <property type="project" value="UniProtKB-KW"/>
</dbReference>
<gene>
    <name evidence="8" type="ORF">METZ01_LOCUS16818</name>
</gene>
<name>A0A381PBG5_9ZZZZ</name>
<dbReference type="InterPro" id="IPR005675">
    <property type="entry name" value="Citramal_synthase"/>
</dbReference>
<keyword evidence="3" id="KW-0412">Isoleucine biosynthesis</keyword>
<comment type="similarity">
    <text evidence="1">Belongs to the alpha-IPM synthase/homocitrate synthase family.</text>
</comment>
<evidence type="ECO:0000256" key="5">
    <source>
        <dbReference type="ARBA" id="ARBA00023304"/>
    </source>
</evidence>
<dbReference type="PANTHER" id="PTHR43538">
    <property type="entry name" value="ALPHA-IPM SYNTHASE/HOMOCITRATE SYNTHASE"/>
    <property type="match status" value="1"/>
</dbReference>
<dbReference type="InterPro" id="IPR013709">
    <property type="entry name" value="2-isopropylmalate_synth_dimer"/>
</dbReference>
<comment type="pathway">
    <text evidence="6">Amino-acid biosynthesis.</text>
</comment>
<evidence type="ECO:0000313" key="8">
    <source>
        <dbReference type="EMBL" id="SUZ63964.1"/>
    </source>
</evidence>
<organism evidence="8">
    <name type="scientific">marine metagenome</name>
    <dbReference type="NCBI Taxonomy" id="408172"/>
    <lineage>
        <taxon>unclassified sequences</taxon>
        <taxon>metagenomes</taxon>
        <taxon>ecological metagenomes</taxon>
    </lineage>
</organism>
<dbReference type="PANTHER" id="PTHR43538:SF1">
    <property type="entry name" value="(R)-CITRAMALATE SYNTHASE"/>
    <property type="match status" value="1"/>
</dbReference>
<dbReference type="Pfam" id="PF00682">
    <property type="entry name" value="HMGL-like"/>
    <property type="match status" value="1"/>
</dbReference>
<evidence type="ECO:0000256" key="3">
    <source>
        <dbReference type="ARBA" id="ARBA00022624"/>
    </source>
</evidence>
<dbReference type="GO" id="GO:0003852">
    <property type="term" value="F:2-isopropylmalate synthase activity"/>
    <property type="evidence" value="ECO:0007669"/>
    <property type="project" value="InterPro"/>
</dbReference>
<dbReference type="SUPFAM" id="SSF51569">
    <property type="entry name" value="Aldolase"/>
    <property type="match status" value="1"/>
</dbReference>
<accession>A0A381PBG5</accession>
<dbReference type="GO" id="GO:0009098">
    <property type="term" value="P:L-leucine biosynthetic process"/>
    <property type="evidence" value="ECO:0007669"/>
    <property type="project" value="InterPro"/>
</dbReference>
<evidence type="ECO:0000256" key="2">
    <source>
        <dbReference type="ARBA" id="ARBA00022605"/>
    </source>
</evidence>
<reference evidence="8" key="1">
    <citation type="submission" date="2018-05" db="EMBL/GenBank/DDBJ databases">
        <authorList>
            <person name="Lanie J.A."/>
            <person name="Ng W.-L."/>
            <person name="Kazmierczak K.M."/>
            <person name="Andrzejewski T.M."/>
            <person name="Davidsen T.M."/>
            <person name="Wayne K.J."/>
            <person name="Tettelin H."/>
            <person name="Glass J.I."/>
            <person name="Rusch D."/>
            <person name="Podicherti R."/>
            <person name="Tsui H.-C.T."/>
            <person name="Winkler M.E."/>
        </authorList>
    </citation>
    <scope>NUCLEOTIDE SEQUENCE</scope>
</reference>
<dbReference type="EMBL" id="UINC01000928">
    <property type="protein sequence ID" value="SUZ63964.1"/>
    <property type="molecule type" value="Genomic_DNA"/>
</dbReference>
<dbReference type="Pfam" id="PF08502">
    <property type="entry name" value="LeuA_dimer"/>
    <property type="match status" value="1"/>
</dbReference>
<feature type="non-terminal residue" evidence="8">
    <location>
        <position position="1"/>
    </location>
</feature>
<dbReference type="Gene3D" id="3.20.20.70">
    <property type="entry name" value="Aldolase class I"/>
    <property type="match status" value="1"/>
</dbReference>